<keyword evidence="2" id="KW-1185">Reference proteome</keyword>
<sequence length="191" mass="21256">MEVLILSHHKLFHQETLRIVVRADGVLQGAGRNQVTLRDVTRSHDELTGVGRYLVGIDLKVAADRVHLDTLIDIARNGTVVITLFRQVLVIIESRLIAEQEGTLHVLLDGILIGCDGEEQFMETADVFPRFHRSVLACILTQCEHQGLSLVKHIDFLSLLFGKAVRGIDGVSADRHAYDGKDKGIEPYLTE</sequence>
<name>A0A096ASS2_9BACT</name>
<evidence type="ECO:0000313" key="2">
    <source>
        <dbReference type="Proteomes" id="UP000029614"/>
    </source>
</evidence>
<accession>A0A096ASS2</accession>
<gene>
    <name evidence="1" type="ORF">HMPREF9302_10245</name>
</gene>
<dbReference type="Proteomes" id="UP000029614">
    <property type="component" value="Unassembled WGS sequence"/>
</dbReference>
<evidence type="ECO:0000313" key="1">
    <source>
        <dbReference type="EMBL" id="KGF50138.1"/>
    </source>
</evidence>
<dbReference type="AlphaFoldDB" id="A0A096ASS2"/>
<proteinExistence type="predicted"/>
<organism evidence="1 2">
    <name type="scientific">Prevotella amnii DNF00058</name>
    <dbReference type="NCBI Taxonomy" id="1401066"/>
    <lineage>
        <taxon>Bacteria</taxon>
        <taxon>Pseudomonadati</taxon>
        <taxon>Bacteroidota</taxon>
        <taxon>Bacteroidia</taxon>
        <taxon>Bacteroidales</taxon>
        <taxon>Prevotellaceae</taxon>
        <taxon>Prevotella</taxon>
    </lineage>
</organism>
<comment type="caution">
    <text evidence="1">The sequence shown here is derived from an EMBL/GenBank/DDBJ whole genome shotgun (WGS) entry which is preliminary data.</text>
</comment>
<dbReference type="EMBL" id="JRNU01000091">
    <property type="protein sequence ID" value="KGF50138.1"/>
    <property type="molecule type" value="Genomic_DNA"/>
</dbReference>
<reference evidence="1 2" key="1">
    <citation type="submission" date="2014-07" db="EMBL/GenBank/DDBJ databases">
        <authorList>
            <person name="McCorrison J."/>
            <person name="Sanka R."/>
            <person name="Torralba M."/>
            <person name="Gillis M."/>
            <person name="Haft D.H."/>
            <person name="Methe B."/>
            <person name="Sutton G."/>
            <person name="Nelson K.E."/>
        </authorList>
    </citation>
    <scope>NUCLEOTIDE SEQUENCE [LARGE SCALE GENOMIC DNA]</scope>
    <source>
        <strain evidence="1 2">DNF00058</strain>
    </source>
</reference>
<protein>
    <submittedName>
        <fullName evidence="1">Uncharacterized protein</fullName>
    </submittedName>
</protein>